<gene>
    <name evidence="2" type="ORF">OCV61_12545</name>
</gene>
<dbReference type="RefSeq" id="WP_158422075.1">
    <property type="nucleotide sequence ID" value="NZ_JAOQJL010000026.1"/>
</dbReference>
<comment type="caution">
    <text evidence="2">The sequence shown here is derived from an EMBL/GenBank/DDBJ whole genome shotgun (WGS) entry which is preliminary data.</text>
</comment>
<dbReference type="GO" id="GO:0016740">
    <property type="term" value="F:transferase activity"/>
    <property type="evidence" value="ECO:0007669"/>
    <property type="project" value="UniProtKB-KW"/>
</dbReference>
<reference evidence="2 3" key="1">
    <citation type="journal article" date="2021" name="ISME Commun">
        <title>Automated analysis of genomic sequences facilitates high-throughput and comprehensive description of bacteria.</title>
        <authorList>
            <person name="Hitch T.C.A."/>
        </authorList>
    </citation>
    <scope>NUCLEOTIDE SEQUENCE [LARGE SCALE GENOMIC DNA]</scope>
    <source>
        <strain evidence="2 3">Sanger_23</strain>
    </source>
</reference>
<name>A0ABT2TVK1_9FIRM</name>
<evidence type="ECO:0000259" key="1">
    <source>
        <dbReference type="Pfam" id="PF04230"/>
    </source>
</evidence>
<organism evidence="2 3">
    <name type="scientific">Blautia ammoniilytica</name>
    <dbReference type="NCBI Taxonomy" id="2981782"/>
    <lineage>
        <taxon>Bacteria</taxon>
        <taxon>Bacillati</taxon>
        <taxon>Bacillota</taxon>
        <taxon>Clostridia</taxon>
        <taxon>Lachnospirales</taxon>
        <taxon>Lachnospiraceae</taxon>
        <taxon>Blautia</taxon>
    </lineage>
</organism>
<accession>A0ABT2TVK1</accession>
<feature type="domain" description="Polysaccharide pyruvyl transferase" evidence="1">
    <location>
        <begin position="16"/>
        <end position="301"/>
    </location>
</feature>
<keyword evidence="3" id="KW-1185">Reference proteome</keyword>
<dbReference type="InterPro" id="IPR007345">
    <property type="entry name" value="Polysacch_pyruvyl_Trfase"/>
</dbReference>
<protein>
    <submittedName>
        <fullName evidence="2">Polysaccharide pyruvyl transferase family protein</fullName>
    </submittedName>
</protein>
<keyword evidence="2" id="KW-0808">Transferase</keyword>
<evidence type="ECO:0000313" key="3">
    <source>
        <dbReference type="Proteomes" id="UP001652409"/>
    </source>
</evidence>
<evidence type="ECO:0000313" key="2">
    <source>
        <dbReference type="EMBL" id="MCU6766234.1"/>
    </source>
</evidence>
<dbReference type="EMBL" id="JAOQJL010000026">
    <property type="protein sequence ID" value="MCU6766234.1"/>
    <property type="molecule type" value="Genomic_DNA"/>
</dbReference>
<sequence>MNKKRVGVITFHDYDNYGAILQSYALQRKLKEMGTYPEIIDYRCDYISNPFRLVNLKKKGLFNYIYGAIGHICYIPRRRQCNLFRKHMRYSQPVSKGNMSAVAGKYDIYIAGSDQIWDYKLTNFDTTYFLDFVKKGKKKCSYAASIGEHEPPEQYRKKYSSLLKDFDQILVREDYGADIVESLTGSRPGITCDPTLLLTADEWTSLLKEPRCKSKYILVYQLGINKELVDFVRRLKKKTGLRVVYIPFPLVGLMNCSCKIAIGPAQWMGLFKNAEYVVSDSFHGVVYSLLFNRNFFAMVNGHHMNRRVQQLLKMVGLSHRTIENVSDEELTQPIDFTFANEEIARFREESLAQLRSLVKEQED</sequence>
<proteinExistence type="predicted"/>
<dbReference type="Proteomes" id="UP001652409">
    <property type="component" value="Unassembled WGS sequence"/>
</dbReference>
<dbReference type="Pfam" id="PF04230">
    <property type="entry name" value="PS_pyruv_trans"/>
    <property type="match status" value="1"/>
</dbReference>